<dbReference type="EMBL" id="KB301365">
    <property type="protein sequence ID" value="ELU05577.1"/>
    <property type="molecule type" value="Genomic_DNA"/>
</dbReference>
<evidence type="ECO:0000313" key="2">
    <source>
        <dbReference type="EMBL" id="ELU05577.1"/>
    </source>
</evidence>
<dbReference type="AlphaFoldDB" id="R7UNU0"/>
<dbReference type="OrthoDB" id="6074776at2759"/>
<dbReference type="PANTHER" id="PTHR15698">
    <property type="entry name" value="PROTEIN CBG15099"/>
    <property type="match status" value="1"/>
</dbReference>
<evidence type="ECO:0000259" key="1">
    <source>
        <dbReference type="Pfam" id="PF19281"/>
    </source>
</evidence>
<organism evidence="2">
    <name type="scientific">Capitella teleta</name>
    <name type="common">Polychaete worm</name>
    <dbReference type="NCBI Taxonomy" id="283909"/>
    <lineage>
        <taxon>Eukaryota</taxon>
        <taxon>Metazoa</taxon>
        <taxon>Spiralia</taxon>
        <taxon>Lophotrochozoa</taxon>
        <taxon>Annelida</taxon>
        <taxon>Polychaeta</taxon>
        <taxon>Sedentaria</taxon>
        <taxon>Scolecida</taxon>
        <taxon>Capitellidae</taxon>
        <taxon>Capitella</taxon>
    </lineage>
</organism>
<dbReference type="EMBL" id="AMQN01007773">
    <property type="status" value="NOT_ANNOTATED_CDS"/>
    <property type="molecule type" value="Genomic_DNA"/>
</dbReference>
<reference evidence="3" key="3">
    <citation type="submission" date="2015-06" db="UniProtKB">
        <authorList>
            <consortium name="EnsemblMetazoa"/>
        </authorList>
    </citation>
    <scope>IDENTIFICATION</scope>
</reference>
<protein>
    <recommendedName>
        <fullName evidence="1">Phytanoyl-CoA hydroxylase-interacting protein-like C-terminal domain-containing protein</fullName>
    </recommendedName>
</protein>
<dbReference type="HOGENOM" id="CLU_641313_0_0_1"/>
<reference evidence="4" key="1">
    <citation type="submission" date="2012-12" db="EMBL/GenBank/DDBJ databases">
        <authorList>
            <person name="Hellsten U."/>
            <person name="Grimwood J."/>
            <person name="Chapman J.A."/>
            <person name="Shapiro H."/>
            <person name="Aerts A."/>
            <person name="Otillar R.P."/>
            <person name="Terry A.Y."/>
            <person name="Boore J.L."/>
            <person name="Simakov O."/>
            <person name="Marletaz F."/>
            <person name="Cho S.-J."/>
            <person name="Edsinger-Gonzales E."/>
            <person name="Havlak P."/>
            <person name="Kuo D.-H."/>
            <person name="Larsson T."/>
            <person name="Lv J."/>
            <person name="Arendt D."/>
            <person name="Savage R."/>
            <person name="Osoegawa K."/>
            <person name="de Jong P."/>
            <person name="Lindberg D.R."/>
            <person name="Seaver E.C."/>
            <person name="Weisblat D.A."/>
            <person name="Putnam N.H."/>
            <person name="Grigoriev I.V."/>
            <person name="Rokhsar D.S."/>
        </authorList>
    </citation>
    <scope>NUCLEOTIDE SEQUENCE</scope>
    <source>
        <strain evidence="4">I ESC-2004</strain>
    </source>
</reference>
<dbReference type="InterPro" id="IPR045545">
    <property type="entry name" value="PHYIP/PHIPL_C"/>
</dbReference>
<name>R7UNU0_CAPTE</name>
<dbReference type="InterPro" id="IPR042868">
    <property type="entry name" value="PHYHIP/PHYHIPL"/>
</dbReference>
<gene>
    <name evidence="2" type="ORF">CAPTEDRAFT_195742</name>
</gene>
<reference evidence="2 4" key="2">
    <citation type="journal article" date="2013" name="Nature">
        <title>Insights into bilaterian evolution from three spiralian genomes.</title>
        <authorList>
            <person name="Simakov O."/>
            <person name="Marletaz F."/>
            <person name="Cho S.J."/>
            <person name="Edsinger-Gonzales E."/>
            <person name="Havlak P."/>
            <person name="Hellsten U."/>
            <person name="Kuo D.H."/>
            <person name="Larsson T."/>
            <person name="Lv J."/>
            <person name="Arendt D."/>
            <person name="Savage R."/>
            <person name="Osoegawa K."/>
            <person name="de Jong P."/>
            <person name="Grimwood J."/>
            <person name="Chapman J.A."/>
            <person name="Shapiro H."/>
            <person name="Aerts A."/>
            <person name="Otillar R.P."/>
            <person name="Terry A.Y."/>
            <person name="Boore J.L."/>
            <person name="Grigoriev I.V."/>
            <person name="Lindberg D.R."/>
            <person name="Seaver E.C."/>
            <person name="Weisblat D.A."/>
            <person name="Putnam N.H."/>
            <person name="Rokhsar D.S."/>
        </authorList>
    </citation>
    <scope>NUCLEOTIDE SEQUENCE</scope>
    <source>
        <strain evidence="2 4">I ESC-2004</strain>
    </source>
</reference>
<feature type="domain" description="Phytanoyl-CoA hydroxylase-interacting protein-like C-terminal" evidence="1">
    <location>
        <begin position="279"/>
        <end position="424"/>
    </location>
</feature>
<dbReference type="Pfam" id="PF19281">
    <property type="entry name" value="PHYHIP_C"/>
    <property type="match status" value="2"/>
</dbReference>
<dbReference type="Proteomes" id="UP000014760">
    <property type="component" value="Unassembled WGS sequence"/>
</dbReference>
<evidence type="ECO:0000313" key="3">
    <source>
        <dbReference type="EnsemblMetazoa" id="CapteP195742"/>
    </source>
</evidence>
<feature type="domain" description="Phytanoyl-CoA hydroxylase-interacting protein-like C-terminal" evidence="1">
    <location>
        <begin position="24"/>
        <end position="187"/>
    </location>
</feature>
<evidence type="ECO:0000313" key="4">
    <source>
        <dbReference type="Proteomes" id="UP000014760"/>
    </source>
</evidence>
<dbReference type="EnsemblMetazoa" id="CapteT195742">
    <property type="protein sequence ID" value="CapteP195742"/>
    <property type="gene ID" value="CapteG195742"/>
</dbReference>
<accession>R7UNU0</accession>
<sequence>MAIFMYSWEDLNFLMDQAKDFDVCEYMPITWFYRDVKKSHYDRAMDKGRTTVALIDHKGDSQSPIDGRIMGTNFRVNVSFVTGEPMPAFNEDDWRIKFRANDIYRTCPNLYFADYYCDLRGGGHHVTLVMTSDNSSWDRFCNKRLPVLNPEDNPFLIFPDPYGYSEGEMAKVLSNGLKVEVIVTENLFLTGSDDVEEVNWCDPYNEPDSACPNCGASYSSSPAESVVNQPLEIHSKPDLRLLMDKAIGFAHLGQMPFVWFYRDMRKQHFEQVMNKGKITVNVDFVSGQPKTPSIYGDRRIKISASDIFTTCPNLYFADFYCYGRGSGHHVTLVMTEDYSNWDVFCRKRLLKLDPTRNPFLRFPGPTAQSSESAMVLSNGIWIEVVVTQNIVLTDADVVENVKWSDRYRNIMPRDKDPNCPDCNIFSLF</sequence>
<proteinExistence type="predicted"/>
<keyword evidence="4" id="KW-1185">Reference proteome</keyword>